<feature type="transmembrane region" description="Helical" evidence="11">
    <location>
        <begin position="307"/>
        <end position="329"/>
    </location>
</feature>
<feature type="transmembrane region" description="Helical" evidence="11">
    <location>
        <begin position="109"/>
        <end position="128"/>
    </location>
</feature>
<comment type="caution">
    <text evidence="13">The sequence shown here is derived from an EMBL/GenBank/DDBJ whole genome shotgun (WGS) entry which is preliminary data.</text>
</comment>
<dbReference type="PANTHER" id="PTHR30341">
    <property type="entry name" value="SODIUM ION/PROTON ANTIPORTER NHAA-RELATED"/>
    <property type="match status" value="1"/>
</dbReference>
<comment type="subcellular location">
    <subcellularLocation>
        <location evidence="1">Cell inner membrane</location>
        <topology evidence="1">Multi-pass membrane protein</topology>
    </subcellularLocation>
    <subcellularLocation>
        <location evidence="11">Cell membrane</location>
        <topology evidence="11">Multi-pass membrane protein</topology>
    </subcellularLocation>
</comment>
<evidence type="ECO:0000256" key="11">
    <source>
        <dbReference type="HAMAP-Rule" id="MF_01844"/>
    </source>
</evidence>
<feature type="compositionally biased region" description="Basic and acidic residues" evidence="12">
    <location>
        <begin position="425"/>
        <end position="446"/>
    </location>
</feature>
<dbReference type="Pfam" id="PF06965">
    <property type="entry name" value="Na_H_antiport_1"/>
    <property type="match status" value="1"/>
</dbReference>
<name>A0ABP9HTY1_9ACTN</name>
<dbReference type="EMBL" id="BAABHS010000019">
    <property type="protein sequence ID" value="GAA4977957.1"/>
    <property type="molecule type" value="Genomic_DNA"/>
</dbReference>
<feature type="transmembrane region" description="Helical" evidence="11">
    <location>
        <begin position="21"/>
        <end position="47"/>
    </location>
</feature>
<evidence type="ECO:0000256" key="10">
    <source>
        <dbReference type="ARBA" id="ARBA00023201"/>
    </source>
</evidence>
<keyword evidence="8 11" id="KW-0406">Ion transport</keyword>
<keyword evidence="9 11" id="KW-0472">Membrane</keyword>
<comment type="function">
    <text evidence="11">Na(+)/H(+) antiporter that extrudes sodium in exchange for external protons.</text>
</comment>
<feature type="transmembrane region" description="Helical" evidence="11">
    <location>
        <begin position="379"/>
        <end position="396"/>
    </location>
</feature>
<keyword evidence="4 11" id="KW-1003">Cell membrane</keyword>
<evidence type="ECO:0000256" key="5">
    <source>
        <dbReference type="ARBA" id="ARBA00022692"/>
    </source>
</evidence>
<evidence type="ECO:0000256" key="8">
    <source>
        <dbReference type="ARBA" id="ARBA00023065"/>
    </source>
</evidence>
<keyword evidence="2 11" id="KW-0813">Transport</keyword>
<dbReference type="Gene3D" id="1.20.1530.10">
    <property type="entry name" value="Na+/H+ antiporter like domain"/>
    <property type="match status" value="1"/>
</dbReference>
<feature type="transmembrane region" description="Helical" evidence="11">
    <location>
        <begin position="341"/>
        <end position="367"/>
    </location>
</feature>
<dbReference type="HAMAP" id="MF_01844">
    <property type="entry name" value="NhaA"/>
    <property type="match status" value="1"/>
</dbReference>
<dbReference type="PANTHER" id="PTHR30341:SF0">
    <property type="entry name" value="NA(+)_H(+) ANTIPORTER NHAA"/>
    <property type="match status" value="1"/>
</dbReference>
<evidence type="ECO:0000256" key="7">
    <source>
        <dbReference type="ARBA" id="ARBA00023053"/>
    </source>
</evidence>
<evidence type="ECO:0000313" key="13">
    <source>
        <dbReference type="EMBL" id="GAA4977957.1"/>
    </source>
</evidence>
<keyword evidence="3 11" id="KW-0050">Antiport</keyword>
<feature type="transmembrane region" description="Helical" evidence="11">
    <location>
        <begin position="276"/>
        <end position="301"/>
    </location>
</feature>
<feature type="transmembrane region" description="Helical" evidence="11">
    <location>
        <begin position="140"/>
        <end position="162"/>
    </location>
</feature>
<feature type="transmembrane region" description="Helical" evidence="11">
    <location>
        <begin position="195"/>
        <end position="211"/>
    </location>
</feature>
<feature type="region of interest" description="Disordered" evidence="12">
    <location>
        <begin position="409"/>
        <end position="464"/>
    </location>
</feature>
<comment type="catalytic activity">
    <reaction evidence="11">
        <text>Na(+)(in) + 2 H(+)(out) = Na(+)(out) + 2 H(+)(in)</text>
        <dbReference type="Rhea" id="RHEA:29251"/>
        <dbReference type="ChEBI" id="CHEBI:15378"/>
        <dbReference type="ChEBI" id="CHEBI:29101"/>
    </reaction>
</comment>
<comment type="similarity">
    <text evidence="11">Belongs to the NhaA Na(+)/H(+) (TC 2.A.33) antiporter family.</text>
</comment>
<keyword evidence="6 11" id="KW-1133">Transmembrane helix</keyword>
<feature type="compositionally biased region" description="Basic residues" evidence="12">
    <location>
        <begin position="455"/>
        <end position="464"/>
    </location>
</feature>
<sequence length="464" mass="49309">MRSAIRRTFLRRPSTLAERNFVADALRQETVGGALLLIAAVAALIWANSGWSDAYESFRDYRVGPEALHLDLSLATWAADGLLAVFFFVAGIELKRELVVGELRTPSAAALPVVAAVCGMAVPAVFYVAVNASGGDLHGWAIPTATDIAFALAVLAVIGTNLPSALRAFLLTLAVVDDLLAIMVIAIFYTSSVDFAALGLAVAGLVVFFVLQRFRIRGWWFYVPLAVVIWALVHESGVHATVAGVAMGLLMRVTPDPDEKRSPAEHLEHVIRPFSAGIAVPLFALLSAGVAVSGGALGNVFTDKVPLGIVVGLVFGKAVGVFGGTWTAARFTRAELNKDLAWADVLGLAMLAGVGFTVSLLISELAFADDPGMTEEAKAAVLVGSLLAATAAAIALRLRDRKYRDLVADEERDEDGDGIPDCYQQDERPGKEPDGQAEGQQERQQDGPDDEFPVRHTRTPRPGG</sequence>
<evidence type="ECO:0000256" key="9">
    <source>
        <dbReference type="ARBA" id="ARBA00023136"/>
    </source>
</evidence>
<evidence type="ECO:0000256" key="12">
    <source>
        <dbReference type="SAM" id="MobiDB-lite"/>
    </source>
</evidence>
<gene>
    <name evidence="11 13" type="primary">nhaA</name>
    <name evidence="13" type="ORF">GCM10023205_52240</name>
</gene>
<evidence type="ECO:0000256" key="1">
    <source>
        <dbReference type="ARBA" id="ARBA00004429"/>
    </source>
</evidence>
<evidence type="ECO:0000256" key="6">
    <source>
        <dbReference type="ARBA" id="ARBA00022989"/>
    </source>
</evidence>
<dbReference type="NCBIfam" id="TIGR00773">
    <property type="entry name" value="NhaA"/>
    <property type="match status" value="1"/>
</dbReference>
<keyword evidence="7 11" id="KW-0915">Sodium</keyword>
<keyword evidence="14" id="KW-1185">Reference proteome</keyword>
<feature type="transmembrane region" description="Helical" evidence="11">
    <location>
        <begin position="218"/>
        <end position="233"/>
    </location>
</feature>
<keyword evidence="5 11" id="KW-0812">Transmembrane</keyword>
<protein>
    <recommendedName>
        <fullName evidence="11">Na(+)/H(+) antiporter NhaA</fullName>
    </recommendedName>
    <alternativeName>
        <fullName evidence="11">Sodium/proton antiporter NhaA</fullName>
    </alternativeName>
</protein>
<accession>A0ABP9HTY1</accession>
<feature type="transmembrane region" description="Helical" evidence="11">
    <location>
        <begin position="67"/>
        <end position="89"/>
    </location>
</feature>
<reference evidence="14" key="1">
    <citation type="journal article" date="2019" name="Int. J. Syst. Evol. Microbiol.">
        <title>The Global Catalogue of Microorganisms (GCM) 10K type strain sequencing project: providing services to taxonomists for standard genome sequencing and annotation.</title>
        <authorList>
            <consortium name="The Broad Institute Genomics Platform"/>
            <consortium name="The Broad Institute Genome Sequencing Center for Infectious Disease"/>
            <person name="Wu L."/>
            <person name="Ma J."/>
        </authorList>
    </citation>
    <scope>NUCLEOTIDE SEQUENCE [LARGE SCALE GENOMIC DNA]</scope>
    <source>
        <strain evidence="14">JCM 17986</strain>
    </source>
</reference>
<organism evidence="13 14">
    <name type="scientific">Yinghuangia aomiensis</name>
    <dbReference type="NCBI Taxonomy" id="676205"/>
    <lineage>
        <taxon>Bacteria</taxon>
        <taxon>Bacillati</taxon>
        <taxon>Actinomycetota</taxon>
        <taxon>Actinomycetes</taxon>
        <taxon>Kitasatosporales</taxon>
        <taxon>Streptomycetaceae</taxon>
        <taxon>Yinghuangia</taxon>
    </lineage>
</organism>
<dbReference type="Proteomes" id="UP001500466">
    <property type="component" value="Unassembled WGS sequence"/>
</dbReference>
<keyword evidence="10 11" id="KW-0739">Sodium transport</keyword>
<feature type="transmembrane region" description="Helical" evidence="11">
    <location>
        <begin position="169"/>
        <end position="189"/>
    </location>
</feature>
<evidence type="ECO:0000256" key="3">
    <source>
        <dbReference type="ARBA" id="ARBA00022449"/>
    </source>
</evidence>
<evidence type="ECO:0000313" key="14">
    <source>
        <dbReference type="Proteomes" id="UP001500466"/>
    </source>
</evidence>
<dbReference type="InterPro" id="IPR004670">
    <property type="entry name" value="NhaA"/>
</dbReference>
<dbReference type="InterPro" id="IPR023171">
    <property type="entry name" value="Na/H_antiporter_dom_sf"/>
</dbReference>
<evidence type="ECO:0000256" key="4">
    <source>
        <dbReference type="ARBA" id="ARBA00022475"/>
    </source>
</evidence>
<evidence type="ECO:0000256" key="2">
    <source>
        <dbReference type="ARBA" id="ARBA00022448"/>
    </source>
</evidence>
<proteinExistence type="inferred from homology"/>